<name>A0A7D9D4L6_9GAMM</name>
<organism evidence="1">
    <name type="scientific">uncultured Woeseiaceae bacterium</name>
    <dbReference type="NCBI Taxonomy" id="1983305"/>
    <lineage>
        <taxon>Bacteria</taxon>
        <taxon>Pseudomonadati</taxon>
        <taxon>Pseudomonadota</taxon>
        <taxon>Gammaproteobacteria</taxon>
        <taxon>Woeseiales</taxon>
        <taxon>Woeseiaceae</taxon>
        <taxon>environmental samples</taxon>
    </lineage>
</organism>
<proteinExistence type="predicted"/>
<dbReference type="AlphaFoldDB" id="A0A7D9D4L6"/>
<protein>
    <submittedName>
        <fullName evidence="1">Uncharacterized protein</fullName>
    </submittedName>
</protein>
<sequence length="279" mass="31227">MPENSKNIVLLALLKVLRPIARFLMKSGIGYREFSEIGKSAFVDVATSDYGLRGRPTNISRVAVMTGLTRKEVRRLRDKISSGNQVDMARVIPPAEILSRWHSDSDYLDSAGRPLTLEFGGATPSFAGLVKKYGGDIPPGAMRTELKRVGAVTDDDSGRLTVQMKFFRPFDLDEQMSRALSQAMYGLALNIDHNIATRDRSETWVERTAYSARIRHEDNTRVRRISQDRAIEFVESVSDLFSAYETIYSDDEPGTESSTVGVGVYYFETDEQDTAFTKA</sequence>
<reference evidence="1" key="1">
    <citation type="submission" date="2019-07" db="EMBL/GenBank/DDBJ databases">
        <authorList>
            <person name="Weber M."/>
            <person name="Kostadinov I."/>
            <person name="Kostadinov D I."/>
        </authorList>
    </citation>
    <scope>NUCLEOTIDE SEQUENCE</scope>
    <source>
        <strain evidence="1">Gfbio:sag-sample-m06:053724c1-46a9-4a36-b237-ea2bf867836b</strain>
    </source>
</reference>
<gene>
    <name evidence="1" type="ORF">JTBM06_V1_120001</name>
</gene>
<accession>A0A7D9D4L6</accession>
<dbReference type="InterPro" id="IPR045445">
    <property type="entry name" value="DUF6502"/>
</dbReference>
<evidence type="ECO:0000313" key="1">
    <source>
        <dbReference type="EMBL" id="VUX55803.1"/>
    </source>
</evidence>
<dbReference type="EMBL" id="LR633967">
    <property type="protein sequence ID" value="VUX55803.1"/>
    <property type="molecule type" value="Genomic_DNA"/>
</dbReference>
<dbReference type="Pfam" id="PF20112">
    <property type="entry name" value="DUF6502"/>
    <property type="match status" value="1"/>
</dbReference>